<gene>
    <name evidence="2" type="ORF">OO014_14950</name>
</gene>
<dbReference type="EMBL" id="JAPFQL010000073">
    <property type="protein sequence ID" value="MDC5698555.1"/>
    <property type="molecule type" value="Genomic_DNA"/>
</dbReference>
<evidence type="ECO:0000313" key="2">
    <source>
        <dbReference type="EMBL" id="MDC5698555.1"/>
    </source>
</evidence>
<accession>A0ABT5GJZ7</accession>
<feature type="compositionally biased region" description="Low complexity" evidence="1">
    <location>
        <begin position="227"/>
        <end position="237"/>
    </location>
</feature>
<evidence type="ECO:0000313" key="3">
    <source>
        <dbReference type="Proteomes" id="UP001150259"/>
    </source>
</evidence>
<dbReference type="RefSeq" id="WP_272463128.1">
    <property type="nucleotide sequence ID" value="NZ_JAPFQL010000073.1"/>
</dbReference>
<keyword evidence="3" id="KW-1185">Reference proteome</keyword>
<protein>
    <recommendedName>
        <fullName evidence="4">DUF222 domain-containing protein</fullName>
    </recommendedName>
</protein>
<feature type="region of interest" description="Disordered" evidence="1">
    <location>
        <begin position="1"/>
        <end position="25"/>
    </location>
</feature>
<feature type="region of interest" description="Disordered" evidence="1">
    <location>
        <begin position="226"/>
        <end position="247"/>
    </location>
</feature>
<evidence type="ECO:0008006" key="4">
    <source>
        <dbReference type="Google" id="ProtNLM"/>
    </source>
</evidence>
<sequence length="247" mass="26518">MFGRPAARPQLDAVPDSVPVLSRGRHRNPRKGACFMEMASYLAGERWSDHPKCTHPVLASMARCVNDALGDVRRQELAVMIPEVVGLNPDDRRIAPMLMRRAALAALPIASAERQNVMALAVMGAERHLNDIAGRPPEVLTTEALEALAAVPGAQKWARDFVRRVGTRDLRADAAAKVVSLAVNGIARACVDDPSADLVRLLRQAIDETKALEAETVSMAPAVPVRTTTSTTTATTAGEPVRSRAAH</sequence>
<reference evidence="2 3" key="1">
    <citation type="submission" date="2022-11" db="EMBL/GenBank/DDBJ databases">
        <title>Anaerobic phenanthrene biodegradation by a DNRA strain PheN6.</title>
        <authorList>
            <person name="Zhang Z."/>
        </authorList>
    </citation>
    <scope>NUCLEOTIDE SEQUENCE [LARGE SCALE GENOMIC DNA]</scope>
    <source>
        <strain evidence="2 3">PheN6</strain>
    </source>
</reference>
<comment type="caution">
    <text evidence="2">The sequence shown here is derived from an EMBL/GenBank/DDBJ whole genome shotgun (WGS) entry which is preliminary data.</text>
</comment>
<name>A0ABT5GJZ7_9MICO</name>
<dbReference type="Proteomes" id="UP001150259">
    <property type="component" value="Unassembled WGS sequence"/>
</dbReference>
<evidence type="ECO:0000256" key="1">
    <source>
        <dbReference type="SAM" id="MobiDB-lite"/>
    </source>
</evidence>
<organism evidence="2 3">
    <name type="scientific">Intrasporangium calvum</name>
    <dbReference type="NCBI Taxonomy" id="53358"/>
    <lineage>
        <taxon>Bacteria</taxon>
        <taxon>Bacillati</taxon>
        <taxon>Actinomycetota</taxon>
        <taxon>Actinomycetes</taxon>
        <taxon>Micrococcales</taxon>
        <taxon>Intrasporangiaceae</taxon>
        <taxon>Intrasporangium</taxon>
    </lineage>
</organism>
<proteinExistence type="predicted"/>